<feature type="transmembrane region" description="Helical" evidence="1">
    <location>
        <begin position="165"/>
        <end position="183"/>
    </location>
</feature>
<comment type="caution">
    <text evidence="2">The sequence shown here is derived from an EMBL/GenBank/DDBJ whole genome shotgun (WGS) entry which is preliminary data.</text>
</comment>
<dbReference type="AlphaFoldDB" id="A0A7W6C0Y3"/>
<gene>
    <name evidence="2" type="ORF">GGR05_003557</name>
</gene>
<keyword evidence="1" id="KW-0812">Transmembrane</keyword>
<keyword evidence="1" id="KW-0472">Membrane</keyword>
<dbReference type="Proteomes" id="UP000531216">
    <property type="component" value="Unassembled WGS sequence"/>
</dbReference>
<name>A0A7W6C0Y3_9HYPH</name>
<reference evidence="2 3" key="1">
    <citation type="submission" date="2020-08" db="EMBL/GenBank/DDBJ databases">
        <title>Genomic Encyclopedia of Type Strains, Phase IV (KMG-IV): sequencing the most valuable type-strain genomes for metagenomic binning, comparative biology and taxonomic classification.</title>
        <authorList>
            <person name="Goeker M."/>
        </authorList>
    </citation>
    <scope>NUCLEOTIDE SEQUENCE [LARGE SCALE GENOMIC DNA]</scope>
    <source>
        <strain evidence="2 3">DSM 25024</strain>
    </source>
</reference>
<keyword evidence="1" id="KW-1133">Transmembrane helix</keyword>
<dbReference type="RefSeq" id="WP_090964390.1">
    <property type="nucleotide sequence ID" value="NZ_FOOA01000012.1"/>
</dbReference>
<accession>A0A7W6C0Y3</accession>
<organism evidence="2 3">
    <name type="scientific">Aureimonas phyllosphaerae</name>
    <dbReference type="NCBI Taxonomy" id="1166078"/>
    <lineage>
        <taxon>Bacteria</taxon>
        <taxon>Pseudomonadati</taxon>
        <taxon>Pseudomonadota</taxon>
        <taxon>Alphaproteobacteria</taxon>
        <taxon>Hyphomicrobiales</taxon>
        <taxon>Aurantimonadaceae</taxon>
        <taxon>Aureimonas</taxon>
    </lineage>
</organism>
<keyword evidence="3" id="KW-1185">Reference proteome</keyword>
<evidence type="ECO:0000313" key="2">
    <source>
        <dbReference type="EMBL" id="MBB3937391.1"/>
    </source>
</evidence>
<dbReference type="EMBL" id="JACIDO010000008">
    <property type="protein sequence ID" value="MBB3937391.1"/>
    <property type="molecule type" value="Genomic_DNA"/>
</dbReference>
<evidence type="ECO:0000256" key="1">
    <source>
        <dbReference type="SAM" id="Phobius"/>
    </source>
</evidence>
<proteinExistence type="predicted"/>
<feature type="transmembrane region" description="Helical" evidence="1">
    <location>
        <begin position="195"/>
        <end position="213"/>
    </location>
</feature>
<protein>
    <submittedName>
        <fullName evidence="2">Uncharacterized protein</fullName>
    </submittedName>
</protein>
<feature type="transmembrane region" description="Helical" evidence="1">
    <location>
        <begin position="12"/>
        <end position="31"/>
    </location>
</feature>
<evidence type="ECO:0000313" key="3">
    <source>
        <dbReference type="Proteomes" id="UP000531216"/>
    </source>
</evidence>
<sequence length="244" mass="27467">MEFLDAYSIRARLFPAILTIAPAVALALLATNWTDPGLSEIVSTVGIAVLFFAAADLARRMGRRRERQLFAETGGKPYNTELCHDNSTLVKGMRDRYRTFIARKINQAPLSEDDERQNPKAARDFYDECFFWLRENTRDTERFKLLFHENVSYGFRRNLLGLKPIGILLNILVFALAAAIVWLEPGFASLSDGKLVFLAIFSLIHAMFFIFGVSQSSVLDASRTYARQLALSTETLISSENKAG</sequence>
<dbReference type="OrthoDB" id="2083198at2"/>
<feature type="transmembrane region" description="Helical" evidence="1">
    <location>
        <begin position="37"/>
        <end position="58"/>
    </location>
</feature>